<dbReference type="AlphaFoldDB" id="A0A5G2Q895"/>
<dbReference type="VGNC" id="VGNC:91275">
    <property type="gene designation" value="PDIA6"/>
</dbReference>
<evidence type="ECO:0000256" key="6">
    <source>
        <dbReference type="ARBA" id="ARBA00022737"/>
    </source>
</evidence>
<dbReference type="EC" id="5.3.4.1" evidence="4"/>
<dbReference type="ExpressionAtlas" id="A0A5G2Q895">
    <property type="expression patterns" value="baseline and differential"/>
</dbReference>
<evidence type="ECO:0000256" key="8">
    <source>
        <dbReference type="ARBA" id="ARBA00023157"/>
    </source>
</evidence>
<evidence type="ECO:0000256" key="4">
    <source>
        <dbReference type="ARBA" id="ARBA00012723"/>
    </source>
</evidence>
<dbReference type="PANTHER" id="PTHR45815">
    <property type="entry name" value="PROTEIN DISULFIDE-ISOMERASE A6"/>
    <property type="match status" value="1"/>
</dbReference>
<dbReference type="GO" id="GO:0003756">
    <property type="term" value="F:protein disulfide isomerase activity"/>
    <property type="evidence" value="ECO:0007669"/>
    <property type="project" value="UniProtKB-EC"/>
</dbReference>
<dbReference type="InterPro" id="IPR017937">
    <property type="entry name" value="Thioredoxin_CS"/>
</dbReference>
<reference evidence="18" key="3">
    <citation type="submission" date="2025-08" db="UniProtKB">
        <authorList>
            <consortium name="Ensembl"/>
        </authorList>
    </citation>
    <scope>IDENTIFICATION</scope>
</reference>
<comment type="subcellular location">
    <subcellularLocation>
        <location evidence="2">Endoplasmic reticulum lumen</location>
    </subcellularLocation>
</comment>
<dbReference type="CDD" id="cd03001">
    <property type="entry name" value="PDI_a_P5"/>
    <property type="match status" value="1"/>
</dbReference>
<evidence type="ECO:0000256" key="12">
    <source>
        <dbReference type="ARBA" id="ARBA00045396"/>
    </source>
</evidence>
<evidence type="ECO:0000313" key="19">
    <source>
        <dbReference type="Proteomes" id="UP000008227"/>
    </source>
</evidence>
<evidence type="ECO:0000256" key="14">
    <source>
        <dbReference type="RuleBase" id="RU004208"/>
    </source>
</evidence>
<dbReference type="InterPro" id="IPR057305">
    <property type="entry name" value="Thioredox_PDIA6_C"/>
</dbReference>
<dbReference type="NCBIfam" id="TIGR01126">
    <property type="entry name" value="pdi_dom"/>
    <property type="match status" value="1"/>
</dbReference>
<evidence type="ECO:0007829" key="21">
    <source>
        <dbReference type="PeptideAtlas" id="A0A5G2Q895"/>
    </source>
</evidence>
<keyword evidence="6" id="KW-0677">Repeat</keyword>
<dbReference type="GO" id="GO:0005788">
    <property type="term" value="C:endoplasmic reticulum lumen"/>
    <property type="evidence" value="ECO:0007669"/>
    <property type="project" value="UniProtKB-SubCell"/>
</dbReference>
<gene>
    <name evidence="18 20" type="primary">PDIA6</name>
</gene>
<keyword evidence="19" id="KW-1185">Reference proteome</keyword>
<comment type="similarity">
    <text evidence="3 14">Belongs to the protein disulfide isomerase family.</text>
</comment>
<evidence type="ECO:0000256" key="9">
    <source>
        <dbReference type="ARBA" id="ARBA00023235"/>
    </source>
</evidence>
<dbReference type="Ensembl" id="ENSSSCT00000080810.2">
    <property type="protein sequence ID" value="ENSSSCP00000060405.1"/>
    <property type="gene ID" value="ENSSSCG00000008633.5"/>
</dbReference>
<evidence type="ECO:0000256" key="11">
    <source>
        <dbReference type="ARBA" id="ARBA00024139"/>
    </source>
</evidence>
<comment type="subunit">
    <text evidence="13">Part of a large chaperone multiprotein complex comprising DNAJB11, HSP90B1, HSPA5, HYOU, PDIA2, PDIA4, PDIA6, PPIB, SDF2L1, UGGT1 and very small amounts of ERP29, but not, or at very low levels, CALR nor CANX. Interacts with MICA on the surface of tumor cells, leading to MICA disulfide bond reduction which is required for its release from tumor cells. Interacts with ITGB3 following platelet stimulation. Interacts with ERN1; the interaction is direct. Interacts with EIF2AK3.</text>
</comment>
<evidence type="ECO:0000256" key="13">
    <source>
        <dbReference type="ARBA" id="ARBA00047074"/>
    </source>
</evidence>
<sequence length="463" mass="50264">MDLGIFFLSLWVNSLSQLNGMVMLRSAALERHLPPPSLALWTGRVDPQARGSVILLVNGPHRPCAPLAHGRVLTQPVLAESVPVEGERVISLPFPQDVVKVGAVDADKHQSLGGQYGVQGFPTIKIFGSNKNRPEDYQGGRTGEAIVDAALSALRQLVKDRLGGRGGGYSSGKQGRSEGSGKKDVIELTDDTFDKNVLDSEDVWMVEFYAPWCGHCKNLEPEWAAAATEVKEQTKGKVKLAAVDATVNQVLASRYGIRGFPTIKIFQKGESPVDYDGGRTRSDIVTRALDLFSDNAPPPELLEIISEDVAKKSCEEHQLCVVAVLPHILDTGAAGRNSYLEVLLKLADKYKKKMWGWLWTEAGAQTELEHALGIGGFGYPAMAAINARKMKFALLKGSFSEQGINEFLRELSFGRGSTAPVGGGAFPAISTREPWDGKDGELPVEDDIDLSDVELDDLEKDEL</sequence>
<evidence type="ECO:0000259" key="17">
    <source>
        <dbReference type="PROSITE" id="PS51352"/>
    </source>
</evidence>
<evidence type="ECO:0000256" key="5">
    <source>
        <dbReference type="ARBA" id="ARBA00022729"/>
    </source>
</evidence>
<dbReference type="Bgee" id="ENSSSCG00000008633">
    <property type="expression patterns" value="Expressed in granulosa cell and 44 other cell types or tissues"/>
</dbReference>
<evidence type="ECO:0000256" key="2">
    <source>
        <dbReference type="ARBA" id="ARBA00004319"/>
    </source>
</evidence>
<evidence type="ECO:0000256" key="10">
    <source>
        <dbReference type="ARBA" id="ARBA00023284"/>
    </source>
</evidence>
<evidence type="ECO:0000256" key="16">
    <source>
        <dbReference type="SAM" id="SignalP"/>
    </source>
</evidence>
<evidence type="ECO:0000256" key="7">
    <source>
        <dbReference type="ARBA" id="ARBA00022824"/>
    </source>
</evidence>
<reference evidence="18" key="4">
    <citation type="submission" date="2025-09" db="UniProtKB">
        <authorList>
            <consortium name="Ensembl"/>
        </authorList>
    </citation>
    <scope>IDENTIFICATION</scope>
</reference>
<feature type="domain" description="Thioredoxin" evidence="17">
    <location>
        <begin position="140"/>
        <end position="310"/>
    </location>
</feature>
<dbReference type="CDD" id="cd02983">
    <property type="entry name" value="P5_C"/>
    <property type="match status" value="1"/>
</dbReference>
<protein>
    <recommendedName>
        <fullName evidence="11">Protein disulfide-isomerase A6</fullName>
        <ecNumber evidence="4">5.3.4.1</ecNumber>
    </recommendedName>
</protein>
<organism evidence="18 19">
    <name type="scientific">Sus scrofa</name>
    <name type="common">Pig</name>
    <dbReference type="NCBI Taxonomy" id="9823"/>
    <lineage>
        <taxon>Eukaryota</taxon>
        <taxon>Metazoa</taxon>
        <taxon>Chordata</taxon>
        <taxon>Craniata</taxon>
        <taxon>Vertebrata</taxon>
        <taxon>Euteleostomi</taxon>
        <taxon>Mammalia</taxon>
        <taxon>Eutheria</taxon>
        <taxon>Laurasiatheria</taxon>
        <taxon>Artiodactyla</taxon>
        <taxon>Suina</taxon>
        <taxon>Suidae</taxon>
        <taxon>Sus</taxon>
    </lineage>
</organism>
<dbReference type="InterPro" id="IPR013766">
    <property type="entry name" value="Thioredoxin_domain"/>
</dbReference>
<evidence type="ECO:0000313" key="20">
    <source>
        <dbReference type="VGNC" id="VGNC:91275"/>
    </source>
</evidence>
<dbReference type="PANTHER" id="PTHR45815:SF3">
    <property type="entry name" value="PROTEIN DISULFIDE-ISOMERASE A6"/>
    <property type="match status" value="1"/>
</dbReference>
<keyword evidence="10" id="KW-0676">Redox-active center</keyword>
<dbReference type="PRINTS" id="PR00421">
    <property type="entry name" value="THIOREDOXIN"/>
</dbReference>
<dbReference type="PROSITE" id="PS51352">
    <property type="entry name" value="THIOREDOXIN_2"/>
    <property type="match status" value="1"/>
</dbReference>
<reference evidence="18" key="2">
    <citation type="journal article" date="2020" name="Gigascience">
        <title>An improved pig reference genome sequence to enable pig genetics and genomics research.</title>
        <authorList>
            <person name="Warr A."/>
            <person name="Affara N."/>
            <person name="Aken B."/>
            <person name="Beiki H."/>
            <person name="Bickhart D.M."/>
            <person name="Billis K."/>
            <person name="Chow W."/>
            <person name="Eory L."/>
            <person name="Finlayson H.A."/>
            <person name="Flicek P."/>
            <person name="Giron C.G."/>
            <person name="Griffin D.K."/>
            <person name="Hall R."/>
            <person name="Hannum G."/>
            <person name="Hourlier T."/>
            <person name="Howe K."/>
            <person name="Hume D.A."/>
            <person name="Izuogu O."/>
            <person name="Kim K."/>
            <person name="Koren S."/>
            <person name="Liu H."/>
            <person name="Manchanda N."/>
            <person name="Martin F.J."/>
            <person name="Nonneman D.J."/>
            <person name="O'Connor R.E."/>
            <person name="Phillippy A.M."/>
            <person name="Rohrer G.A."/>
            <person name="Rosen B.D."/>
            <person name="Rund L.A."/>
            <person name="Sargent C.A."/>
            <person name="Schook L.B."/>
            <person name="Schroeder S.G."/>
            <person name="Schwartz A.S."/>
            <person name="Skinner B.M."/>
            <person name="Talbot R."/>
            <person name="Tseng E."/>
            <person name="Tuggle C.K."/>
            <person name="Watson M."/>
            <person name="Smith T.P.L."/>
            <person name="Archibald A.L."/>
        </authorList>
    </citation>
    <scope>NUCLEOTIDE SEQUENCE [LARGE SCALE GENOMIC DNA]</scope>
    <source>
        <strain evidence="18">Duroc</strain>
    </source>
</reference>
<comment type="catalytic activity">
    <reaction evidence="1">
        <text>Catalyzes the rearrangement of -S-S- bonds in proteins.</text>
        <dbReference type="EC" id="5.3.4.1"/>
    </reaction>
</comment>
<keyword evidence="9" id="KW-0413">Isomerase</keyword>
<dbReference type="Proteomes" id="UP000008227">
    <property type="component" value="Chromosome 3"/>
</dbReference>
<reference evidence="19" key="1">
    <citation type="submission" date="2009-11" db="EMBL/GenBank/DDBJ databases">
        <authorList>
            <consortium name="Porcine genome sequencing project"/>
        </authorList>
    </citation>
    <scope>NUCLEOTIDE SEQUENCE [LARGE SCALE GENOMIC DNA]</scope>
    <source>
        <strain evidence="19">Duroc</strain>
    </source>
</reference>
<evidence type="ECO:0000256" key="15">
    <source>
        <dbReference type="SAM" id="MobiDB-lite"/>
    </source>
</evidence>
<keyword evidence="5 16" id="KW-0732">Signal</keyword>
<dbReference type="InterPro" id="IPR036249">
    <property type="entry name" value="Thioredoxin-like_sf"/>
</dbReference>
<feature type="chain" id="PRO_5023890002" description="Protein disulfide-isomerase A6" evidence="16">
    <location>
        <begin position="17"/>
        <end position="463"/>
    </location>
</feature>
<keyword evidence="8" id="KW-1015">Disulfide bond</keyword>
<name>A0A5G2Q895_PIG</name>
<evidence type="ECO:0000256" key="3">
    <source>
        <dbReference type="ARBA" id="ARBA00006347"/>
    </source>
</evidence>
<keyword evidence="7" id="KW-0256">Endoplasmic reticulum</keyword>
<dbReference type="Pfam" id="PF00085">
    <property type="entry name" value="Thioredoxin"/>
    <property type="match status" value="2"/>
</dbReference>
<feature type="region of interest" description="Disordered" evidence="15">
    <location>
        <begin position="424"/>
        <end position="449"/>
    </location>
</feature>
<accession>A0A5G2Q895</accession>
<comment type="function">
    <text evidence="12">May function as a chaperone that inhibits aggregation of misfolded proteins. Negatively regulates the unfolded protein response (UPR) through binding to UPR sensors such as ERN1, which in turn inactivates ERN1 signaling. May also regulate the UPR via the EIF2AK3 UPR sensor. Plays a role in platelet aggregation and activation by agonists such as convulxin, collagen and thrombin.</text>
</comment>
<keyword evidence="21" id="KW-1267">Proteomics identification</keyword>
<feature type="region of interest" description="Disordered" evidence="15">
    <location>
        <begin position="164"/>
        <end position="183"/>
    </location>
</feature>
<feature type="signal peptide" evidence="16">
    <location>
        <begin position="1"/>
        <end position="16"/>
    </location>
</feature>
<dbReference type="FunFam" id="3.40.30.10:FF:000032">
    <property type="entry name" value="Protein disulfide-isomerase A6 homolog"/>
    <property type="match status" value="1"/>
</dbReference>
<evidence type="ECO:0000313" key="18">
    <source>
        <dbReference type="Ensembl" id="ENSSSCP00000060405.1"/>
    </source>
</evidence>
<dbReference type="SUPFAM" id="SSF52833">
    <property type="entry name" value="Thioredoxin-like"/>
    <property type="match status" value="3"/>
</dbReference>
<evidence type="ECO:0000256" key="1">
    <source>
        <dbReference type="ARBA" id="ARBA00001182"/>
    </source>
</evidence>
<dbReference type="GeneTree" id="ENSGT00940000155646"/>
<dbReference type="Pfam" id="PF24541">
    <property type="entry name" value="Thioredox_PDIA6_C"/>
    <property type="match status" value="1"/>
</dbReference>
<dbReference type="PROSITE" id="PS00194">
    <property type="entry name" value="THIOREDOXIN_1"/>
    <property type="match status" value="1"/>
</dbReference>
<dbReference type="InterPro" id="IPR005788">
    <property type="entry name" value="PDI_thioredoxin-like_dom"/>
</dbReference>
<proteinExistence type="evidence at protein level"/>
<dbReference type="Gene3D" id="3.40.30.10">
    <property type="entry name" value="Glutaredoxin"/>
    <property type="match status" value="2"/>
</dbReference>